<accession>A0A8J2BN54</accession>
<dbReference type="PANTHER" id="PTHR43788:SF8">
    <property type="entry name" value="DNA-BINDING PROTEIN SMUBP-2"/>
    <property type="match status" value="1"/>
</dbReference>
<dbReference type="InterPro" id="IPR050534">
    <property type="entry name" value="Coronavir_polyprotein_1ab"/>
</dbReference>
<dbReference type="PANTHER" id="PTHR43788">
    <property type="entry name" value="DNA2/NAM7 HELICASE FAMILY MEMBER"/>
    <property type="match status" value="1"/>
</dbReference>
<evidence type="ECO:0000256" key="1">
    <source>
        <dbReference type="SAM" id="Phobius"/>
    </source>
</evidence>
<gene>
    <name evidence="2" type="ORF">MPNT_120013</name>
</gene>
<evidence type="ECO:0000313" key="3">
    <source>
        <dbReference type="Proteomes" id="UP000663859"/>
    </source>
</evidence>
<dbReference type="RefSeq" id="WP_174582790.1">
    <property type="nucleotide sequence ID" value="NZ_CAJNOB010000004.1"/>
</dbReference>
<name>A0A8J2BN54_9BACT</name>
<keyword evidence="1" id="KW-1133">Transmembrane helix</keyword>
<evidence type="ECO:0008006" key="4">
    <source>
        <dbReference type="Google" id="ProtNLM"/>
    </source>
</evidence>
<dbReference type="Proteomes" id="UP000663859">
    <property type="component" value="Unassembled WGS sequence"/>
</dbReference>
<protein>
    <recommendedName>
        <fullName evidence="4">DNA2/NAM7 helicase helicase domain-containing protein</fullName>
    </recommendedName>
</protein>
<reference evidence="2" key="1">
    <citation type="submission" date="2021-02" db="EMBL/GenBank/DDBJ databases">
        <authorList>
            <person name="Cremers G."/>
            <person name="Picone N."/>
        </authorList>
    </citation>
    <scope>NUCLEOTIDE SEQUENCE</scope>
    <source>
        <strain evidence="2">PQ17</strain>
    </source>
</reference>
<dbReference type="Gene3D" id="3.40.50.300">
    <property type="entry name" value="P-loop containing nucleotide triphosphate hydrolases"/>
    <property type="match status" value="2"/>
</dbReference>
<organism evidence="2 3">
    <name type="scientific">Candidatus Methylacidithermus pantelleriae</name>
    <dbReference type="NCBI Taxonomy" id="2744239"/>
    <lineage>
        <taxon>Bacteria</taxon>
        <taxon>Pseudomonadati</taxon>
        <taxon>Verrucomicrobiota</taxon>
        <taxon>Methylacidiphilae</taxon>
        <taxon>Methylacidiphilales</taxon>
        <taxon>Methylacidiphilaceae</taxon>
        <taxon>Candidatus Methylacidithermus</taxon>
    </lineage>
</organism>
<keyword evidence="3" id="KW-1185">Reference proteome</keyword>
<evidence type="ECO:0000313" key="2">
    <source>
        <dbReference type="EMBL" id="CAF0692424.1"/>
    </source>
</evidence>
<feature type="transmembrane region" description="Helical" evidence="1">
    <location>
        <begin position="1372"/>
        <end position="1395"/>
    </location>
</feature>
<keyword evidence="1" id="KW-0472">Membrane</keyword>
<dbReference type="EMBL" id="CAJNOB010000004">
    <property type="protein sequence ID" value="CAF0692424.1"/>
    <property type="molecule type" value="Genomic_DNA"/>
</dbReference>
<dbReference type="InterPro" id="IPR027417">
    <property type="entry name" value="P-loop_NTPase"/>
</dbReference>
<keyword evidence="1" id="KW-0812">Transmembrane</keyword>
<proteinExistence type="predicted"/>
<comment type="caution">
    <text evidence="2">The sequence shown here is derived from an EMBL/GenBank/DDBJ whole genome shotgun (WGS) entry which is preliminary data.</text>
</comment>
<sequence length="1454" mass="166963">MEAPTNRHLTESSEPLTKVLEYFRELSLQAARPAQDVQEYPVVVWLWELQALPDVRCPKLSAGNWTHEFWIQWKKPVIPDLPPFPEASLPWVPPREEISDSSPPRLREKTWREGKWLELASFPAVQNQWERWIDSCWQPWAEQHRKAKRAEELYYRLVWLEGDWKRKAATHELVMAFGLLTWSRPTGAYLRRHLLVASVEIRWERGSVLTVAPSPLGFRPRIEWEVLEGLQKPDPERRELCDRWANNLIDPWNREETERILRGLLGLLPVKGDYLPSLEPGPQAGEFPRVWLAPALLFRKRSCAQWASLAIELREQRRQAKAFPVGELLFESRSQEAVIKADRQELRPTRIPLALSIDQKEALEAVKNSRVVLIDGPPSSGKTQTAASLLGDFLAHGKKVLVVGTSSSLLRKLWERIPPEIRPLCLCWTGIDSEFLSNLETAVDRILRFTTEHSPEETAEEVARWEGKIREVETELLEVEETLLRSLPCDTRDVSLAGGIYQGSLPEVIERLFLEREKYHWFTDAVDPEASLPESPDAWKKLASFLRPLSLEKNGELSQFCPDPALLPEPSVLASWLEEERKNRLRWQSFLQNYAQETILQRVHKDSSQLQEILAALSELRAALHDIRNCSLPFAGSALDEVVYGNAEPWVRLQEQTQALWDAGLAERVARVKDWTLATVKSCDLVTLLSDCHALLQYWEEKGPPPRFLLFRPRVLRETSYLRSSVRLNGRRCRSKETLQDLQEYCQTYLDVRRLCRLWQRWAEIPVSGGIEDQLDVVQKCHHWLGKILAFGQQVKEWRARVELLFAPTEVAWTNEQALGELIAQLLATLAFQNWEKSEQPVRAFLHQLHLWARQPNAHPILGELLRSVEQKDPLAYELAYGELVKTWEKGKAWEEAERLLQVLGQVAPDLTRRIKEKPADPAWPSRLEALPMAWQWARAWAEVRQRAQKEREILKLWDRYQTLGQNWRREACALWAAEAWLRSVPHLEEEQREALLAWKKAWEDARVRFQPSSELYRREAWKHTTRFVSFFPAWLIGLPAGMELLSENANLFDVVIVIGGEVAPPPSLLTTLLGRKVAVLGDGSQPGLGPFLEFSDPSQREDCTRWVADLAYRDRLVAANSLWDIAEVRFPVRKSLRRQFSSRAELVALLNSHSYPDRPLLPMRIRPTSFQKVLRWEHISQGVQQGSGHLALNPFEAHAVVEKLRQILEDPFYASKTIALVSLGSVPQANLLRRLSNEKLPSQEIARRNFFCGTPEDLQGESRDLVFVSLVVAPNEPLTPWPEGWGRRLVHAILAAAKEEIWVFHSAPPEYFPEHDPRLSLFRPPSGLATTSQVQLVETVRGTDGWHKEMAEWITGLGYAVYTPVTLLGEVLLPADLLVFGTTGVVGIIGPFALERWKMDGKKLLSLQQEWEACGYHFVPIPSFGWAADRDWVQSMLREALLTHAGEPLCQGR</sequence>
<dbReference type="GO" id="GO:0043139">
    <property type="term" value="F:5'-3' DNA helicase activity"/>
    <property type="evidence" value="ECO:0007669"/>
    <property type="project" value="TreeGrafter"/>
</dbReference>
<dbReference type="SUPFAM" id="SSF52540">
    <property type="entry name" value="P-loop containing nucleoside triphosphate hydrolases"/>
    <property type="match status" value="1"/>
</dbReference>